<accession>A0ACB9KH73</accession>
<keyword evidence="2" id="KW-1185">Reference proteome</keyword>
<dbReference type="Proteomes" id="UP000828941">
    <property type="component" value="Chromosome 14"/>
</dbReference>
<gene>
    <name evidence="1" type="ORF">L6164_036486</name>
</gene>
<protein>
    <submittedName>
        <fullName evidence="1">Uncharacterized protein</fullName>
    </submittedName>
</protein>
<evidence type="ECO:0000313" key="1">
    <source>
        <dbReference type="EMBL" id="KAI4296536.1"/>
    </source>
</evidence>
<proteinExistence type="predicted"/>
<organism evidence="1 2">
    <name type="scientific">Bauhinia variegata</name>
    <name type="common">Purple orchid tree</name>
    <name type="synonym">Phanera variegata</name>
    <dbReference type="NCBI Taxonomy" id="167791"/>
    <lineage>
        <taxon>Eukaryota</taxon>
        <taxon>Viridiplantae</taxon>
        <taxon>Streptophyta</taxon>
        <taxon>Embryophyta</taxon>
        <taxon>Tracheophyta</taxon>
        <taxon>Spermatophyta</taxon>
        <taxon>Magnoliopsida</taxon>
        <taxon>eudicotyledons</taxon>
        <taxon>Gunneridae</taxon>
        <taxon>Pentapetalae</taxon>
        <taxon>rosids</taxon>
        <taxon>fabids</taxon>
        <taxon>Fabales</taxon>
        <taxon>Fabaceae</taxon>
        <taxon>Cercidoideae</taxon>
        <taxon>Cercideae</taxon>
        <taxon>Bauhiniinae</taxon>
        <taxon>Bauhinia</taxon>
    </lineage>
</organism>
<reference evidence="1 2" key="1">
    <citation type="journal article" date="2022" name="DNA Res.">
        <title>Chromosomal-level genome assembly of the orchid tree Bauhinia variegata (Leguminosae; Cercidoideae) supports the allotetraploid origin hypothesis of Bauhinia.</title>
        <authorList>
            <person name="Zhong Y."/>
            <person name="Chen Y."/>
            <person name="Zheng D."/>
            <person name="Pang J."/>
            <person name="Liu Y."/>
            <person name="Luo S."/>
            <person name="Meng S."/>
            <person name="Qian L."/>
            <person name="Wei D."/>
            <person name="Dai S."/>
            <person name="Zhou R."/>
        </authorList>
    </citation>
    <scope>NUCLEOTIDE SEQUENCE [LARGE SCALE GENOMIC DNA]</scope>
    <source>
        <strain evidence="1">BV-YZ2020</strain>
    </source>
</reference>
<evidence type="ECO:0000313" key="2">
    <source>
        <dbReference type="Proteomes" id="UP000828941"/>
    </source>
</evidence>
<name>A0ACB9KH73_BAUVA</name>
<comment type="caution">
    <text evidence="1">The sequence shown here is derived from an EMBL/GenBank/DDBJ whole genome shotgun (WGS) entry which is preliminary data.</text>
</comment>
<sequence length="191" mass="21683">MDGTSRGRLGRNRSYGDDTVFKSKNLDTERRRRAKLSDRLLTLRALVPIITNMNKATIIIDAITYIKQLQGEVDSLTRELEELEATEEIVEPKFNEVDAAQQMHKCGIQPEVTVTQIDGNKLWIKIVFEKKKGRFKKLIETMNAFGIELMDTNATTTKGAFLITSCIRGKHGEQLEAQQTKELLIDIINAM</sequence>
<dbReference type="EMBL" id="CM039439">
    <property type="protein sequence ID" value="KAI4296536.1"/>
    <property type="molecule type" value="Genomic_DNA"/>
</dbReference>